<accession>A0A8J5W1X1</accession>
<dbReference type="EMBL" id="JAAALK010000284">
    <property type="protein sequence ID" value="KAG8068974.1"/>
    <property type="molecule type" value="Genomic_DNA"/>
</dbReference>
<dbReference type="Pfam" id="PF25284">
    <property type="entry name" value="DUF7874"/>
    <property type="match status" value="1"/>
</dbReference>
<proteinExistence type="predicted"/>
<reference evidence="2" key="1">
    <citation type="journal article" date="2021" name="bioRxiv">
        <title>Whole Genome Assembly and Annotation of Northern Wild Rice, Zizania palustris L., Supports a Whole Genome Duplication in the Zizania Genus.</title>
        <authorList>
            <person name="Haas M."/>
            <person name="Kono T."/>
            <person name="Macchietto M."/>
            <person name="Millas R."/>
            <person name="McGilp L."/>
            <person name="Shao M."/>
            <person name="Duquette J."/>
            <person name="Hirsch C.N."/>
            <person name="Kimball J."/>
        </authorList>
    </citation>
    <scope>NUCLEOTIDE SEQUENCE</scope>
    <source>
        <tissue evidence="2">Fresh leaf tissue</tissue>
    </source>
</reference>
<evidence type="ECO:0000256" key="1">
    <source>
        <dbReference type="SAM" id="MobiDB-lite"/>
    </source>
</evidence>
<name>A0A8J5W1X1_ZIZPA</name>
<dbReference type="InterPro" id="IPR057196">
    <property type="entry name" value="DUF7874"/>
</dbReference>
<dbReference type="PANTHER" id="PTHR37216">
    <property type="entry name" value="EXPRESSED PROTEIN"/>
    <property type="match status" value="1"/>
</dbReference>
<protein>
    <submittedName>
        <fullName evidence="2">Uncharacterized protein</fullName>
    </submittedName>
</protein>
<sequence length="174" mass="19452">MGQIAAKAKQVGDQAGNKTADGNKAARQHDATDLINFMGKNYDTTFKTVTSFDEFYHFFHELIQQYCEERGQIQYKMPSKKELEEQYNIVNARPKEGQNLTKEQFMKLTGQIIKVDSFTFGRAAMDVLVVLFGAPVCALFVKRIVPGLKSFSDDVIIPAATSGAVIYLAKTNKL</sequence>
<dbReference type="PANTHER" id="PTHR37216:SF4">
    <property type="entry name" value="EF-HAND DOMAIN-CONTAINING PROTEIN"/>
    <property type="match status" value="1"/>
</dbReference>
<dbReference type="OrthoDB" id="785636at2759"/>
<evidence type="ECO:0000313" key="3">
    <source>
        <dbReference type="Proteomes" id="UP000729402"/>
    </source>
</evidence>
<evidence type="ECO:0000313" key="2">
    <source>
        <dbReference type="EMBL" id="KAG8068974.1"/>
    </source>
</evidence>
<organism evidence="2 3">
    <name type="scientific">Zizania palustris</name>
    <name type="common">Northern wild rice</name>
    <dbReference type="NCBI Taxonomy" id="103762"/>
    <lineage>
        <taxon>Eukaryota</taxon>
        <taxon>Viridiplantae</taxon>
        <taxon>Streptophyta</taxon>
        <taxon>Embryophyta</taxon>
        <taxon>Tracheophyta</taxon>
        <taxon>Spermatophyta</taxon>
        <taxon>Magnoliopsida</taxon>
        <taxon>Liliopsida</taxon>
        <taxon>Poales</taxon>
        <taxon>Poaceae</taxon>
        <taxon>BOP clade</taxon>
        <taxon>Oryzoideae</taxon>
        <taxon>Oryzeae</taxon>
        <taxon>Zizaniinae</taxon>
        <taxon>Zizania</taxon>
    </lineage>
</organism>
<dbReference type="Proteomes" id="UP000729402">
    <property type="component" value="Unassembled WGS sequence"/>
</dbReference>
<reference evidence="2" key="2">
    <citation type="submission" date="2021-02" db="EMBL/GenBank/DDBJ databases">
        <authorList>
            <person name="Kimball J.A."/>
            <person name="Haas M.W."/>
            <person name="Macchietto M."/>
            <person name="Kono T."/>
            <person name="Duquette J."/>
            <person name="Shao M."/>
        </authorList>
    </citation>
    <scope>NUCLEOTIDE SEQUENCE</scope>
    <source>
        <tissue evidence="2">Fresh leaf tissue</tissue>
    </source>
</reference>
<keyword evidence="3" id="KW-1185">Reference proteome</keyword>
<comment type="caution">
    <text evidence="2">The sequence shown here is derived from an EMBL/GenBank/DDBJ whole genome shotgun (WGS) entry which is preliminary data.</text>
</comment>
<feature type="region of interest" description="Disordered" evidence="1">
    <location>
        <begin position="1"/>
        <end position="26"/>
    </location>
</feature>
<gene>
    <name evidence="2" type="ORF">GUJ93_ZPchr0005g14875</name>
</gene>
<dbReference type="AlphaFoldDB" id="A0A8J5W1X1"/>